<keyword evidence="1" id="KW-0808">Transferase</keyword>
<dbReference type="GO" id="GO:0005634">
    <property type="term" value="C:nucleus"/>
    <property type="evidence" value="ECO:0007669"/>
    <property type="project" value="TreeGrafter"/>
</dbReference>
<evidence type="ECO:0000256" key="2">
    <source>
        <dbReference type="ARBA" id="ARBA00023027"/>
    </source>
</evidence>
<dbReference type="InterPro" id="IPR026591">
    <property type="entry name" value="Sirtuin_cat_small_dom_sf"/>
</dbReference>
<reference evidence="6" key="1">
    <citation type="journal article" date="2006" name="PLoS Biol.">
        <title>Macronuclear genome sequence of the ciliate Tetrahymena thermophila, a model eukaryote.</title>
        <authorList>
            <person name="Eisen J.A."/>
            <person name="Coyne R.S."/>
            <person name="Wu M."/>
            <person name="Wu D."/>
            <person name="Thiagarajan M."/>
            <person name="Wortman J.R."/>
            <person name="Badger J.H."/>
            <person name="Ren Q."/>
            <person name="Amedeo P."/>
            <person name="Jones K.M."/>
            <person name="Tallon L.J."/>
            <person name="Delcher A.L."/>
            <person name="Salzberg S.L."/>
            <person name="Silva J.C."/>
            <person name="Haas B.J."/>
            <person name="Majoros W.H."/>
            <person name="Farzad M."/>
            <person name="Carlton J.M."/>
            <person name="Smith R.K. Jr."/>
            <person name="Garg J."/>
            <person name="Pearlman R.E."/>
            <person name="Karrer K.M."/>
            <person name="Sun L."/>
            <person name="Manning G."/>
            <person name="Elde N.C."/>
            <person name="Turkewitz A.P."/>
            <person name="Asai D.J."/>
            <person name="Wilkes D.E."/>
            <person name="Wang Y."/>
            <person name="Cai H."/>
            <person name="Collins K."/>
            <person name="Stewart B.A."/>
            <person name="Lee S.R."/>
            <person name="Wilamowska K."/>
            <person name="Weinberg Z."/>
            <person name="Ruzzo W.L."/>
            <person name="Wloga D."/>
            <person name="Gaertig J."/>
            <person name="Frankel J."/>
            <person name="Tsao C.-C."/>
            <person name="Gorovsky M.A."/>
            <person name="Keeling P.J."/>
            <person name="Waller R.F."/>
            <person name="Patron N.J."/>
            <person name="Cherry J.M."/>
            <person name="Stover N.A."/>
            <person name="Krieger C.J."/>
            <person name="del Toro C."/>
            <person name="Ryder H.F."/>
            <person name="Williamson S.C."/>
            <person name="Barbeau R.A."/>
            <person name="Hamilton E.P."/>
            <person name="Orias E."/>
        </authorList>
    </citation>
    <scope>NUCLEOTIDE SEQUENCE [LARGE SCALE GENOMIC DNA]</scope>
    <source>
        <strain evidence="6">SB210</strain>
    </source>
</reference>
<dbReference type="EMBL" id="GG662557">
    <property type="protein sequence ID" value="EAS01728.2"/>
    <property type="molecule type" value="Genomic_DNA"/>
</dbReference>
<dbReference type="InParanoid" id="Q23YS7"/>
<dbReference type="Pfam" id="PF02146">
    <property type="entry name" value="SIR2"/>
    <property type="match status" value="1"/>
</dbReference>
<keyword evidence="2" id="KW-0520">NAD</keyword>
<accession>Q23YS7</accession>
<dbReference type="InterPro" id="IPR050134">
    <property type="entry name" value="NAD-dep_sirtuin_deacylases"/>
</dbReference>
<sequence length="285" mass="32991">MQTNLHQLIAKRIQSASCLIITAGAGMGVDSGLPDFRGKEGFWNNYIPFRNKFSFTECANPQFLLDHPNLFWGFYGHRLHLYRETQPHKGFGMLKTWSQNKKSFVLTSNVDGHFQKAGFDNKSVYEVHGSINFMQCTSCQRIYSADGYNIIYDMNTFEAKDPLPNCKNCVNVIVRPNILMFGDYSFMSDRVEEQEDRYLQFKNQLTTQDRIIVLEFGAGEAVATIRMMGEELFLKYKHITFIRVNPRDDNSPFGWKQQQNTEDKAFYALKQGALEAITQIQQYML</sequence>
<name>Q23YS7_TETTS</name>
<dbReference type="RefSeq" id="XP_001021973.2">
    <property type="nucleotide sequence ID" value="XM_001021973.2"/>
</dbReference>
<gene>
    <name evidence="5" type="ORF">TTHERM_00859330</name>
</gene>
<dbReference type="AlphaFoldDB" id="Q23YS7"/>
<dbReference type="InterPro" id="IPR026590">
    <property type="entry name" value="Ssirtuin_cat_dom"/>
</dbReference>
<dbReference type="GO" id="GO:0046872">
    <property type="term" value="F:metal ion binding"/>
    <property type="evidence" value="ECO:0007669"/>
    <property type="project" value="UniProtKB-KW"/>
</dbReference>
<protein>
    <submittedName>
        <fullName evidence="5">SIR2 family transcriptional regulator</fullName>
    </submittedName>
</protein>
<feature type="active site" description="Proton acceptor" evidence="3">
    <location>
        <position position="128"/>
    </location>
</feature>
<keyword evidence="3" id="KW-0479">Metal-binding</keyword>
<dbReference type="Gene3D" id="3.30.1600.10">
    <property type="entry name" value="SIR2/SIRT2 'Small Domain"/>
    <property type="match status" value="1"/>
</dbReference>
<dbReference type="HOGENOM" id="CLU_023643_2_0_1"/>
<feature type="binding site" evidence="3">
    <location>
        <position position="169"/>
    </location>
    <ligand>
        <name>Zn(2+)</name>
        <dbReference type="ChEBI" id="CHEBI:29105"/>
    </ligand>
</feature>
<evidence type="ECO:0000256" key="3">
    <source>
        <dbReference type="PROSITE-ProRule" id="PRU00236"/>
    </source>
</evidence>
<dbReference type="GO" id="GO:0017136">
    <property type="term" value="F:histone deacetylase activity, NAD-dependent"/>
    <property type="evidence" value="ECO:0007669"/>
    <property type="project" value="TreeGrafter"/>
</dbReference>
<feature type="binding site" evidence="3">
    <location>
        <position position="139"/>
    </location>
    <ligand>
        <name>Zn(2+)</name>
        <dbReference type="ChEBI" id="CHEBI:29105"/>
    </ligand>
</feature>
<keyword evidence="3" id="KW-0862">Zinc</keyword>
<evidence type="ECO:0000259" key="4">
    <source>
        <dbReference type="PROSITE" id="PS50305"/>
    </source>
</evidence>
<evidence type="ECO:0000313" key="5">
    <source>
        <dbReference type="EMBL" id="EAS01728.2"/>
    </source>
</evidence>
<dbReference type="OrthoDB" id="424302at2759"/>
<dbReference type="SUPFAM" id="SSF52467">
    <property type="entry name" value="DHS-like NAD/FAD-binding domain"/>
    <property type="match status" value="1"/>
</dbReference>
<organism evidence="5 6">
    <name type="scientific">Tetrahymena thermophila (strain SB210)</name>
    <dbReference type="NCBI Taxonomy" id="312017"/>
    <lineage>
        <taxon>Eukaryota</taxon>
        <taxon>Sar</taxon>
        <taxon>Alveolata</taxon>
        <taxon>Ciliophora</taxon>
        <taxon>Intramacronucleata</taxon>
        <taxon>Oligohymenophorea</taxon>
        <taxon>Hymenostomatida</taxon>
        <taxon>Tetrahymenina</taxon>
        <taxon>Tetrahymenidae</taxon>
        <taxon>Tetrahymena</taxon>
    </lineage>
</organism>
<dbReference type="PANTHER" id="PTHR11085:SF10">
    <property type="entry name" value="NAD-DEPENDENT PROTEIN DEACYLASE SIRTUIN-5, MITOCHONDRIAL-RELATED"/>
    <property type="match status" value="1"/>
</dbReference>
<dbReference type="PROSITE" id="PS50305">
    <property type="entry name" value="SIRTUIN"/>
    <property type="match status" value="1"/>
</dbReference>
<dbReference type="STRING" id="312017.Q23YS7"/>
<dbReference type="GO" id="GO:0070403">
    <property type="term" value="F:NAD+ binding"/>
    <property type="evidence" value="ECO:0007669"/>
    <property type="project" value="InterPro"/>
</dbReference>
<evidence type="ECO:0000256" key="1">
    <source>
        <dbReference type="ARBA" id="ARBA00022679"/>
    </source>
</evidence>
<dbReference type="GeneID" id="7835383"/>
<proteinExistence type="predicted"/>
<keyword evidence="6" id="KW-1185">Reference proteome</keyword>
<dbReference type="InterPro" id="IPR029035">
    <property type="entry name" value="DHS-like_NAD/FAD-binding_dom"/>
</dbReference>
<dbReference type="InterPro" id="IPR003000">
    <property type="entry name" value="Sirtuin"/>
</dbReference>
<dbReference type="eggNOG" id="KOG2684">
    <property type="taxonomic scope" value="Eukaryota"/>
</dbReference>
<feature type="domain" description="Deacetylase sirtuin-type" evidence="4">
    <location>
        <begin position="1"/>
        <end position="285"/>
    </location>
</feature>
<feature type="binding site" evidence="3">
    <location>
        <position position="136"/>
    </location>
    <ligand>
        <name>Zn(2+)</name>
        <dbReference type="ChEBI" id="CHEBI:29105"/>
    </ligand>
</feature>
<feature type="binding site" evidence="3">
    <location>
        <position position="166"/>
    </location>
    <ligand>
        <name>Zn(2+)</name>
        <dbReference type="ChEBI" id="CHEBI:29105"/>
    </ligand>
</feature>
<dbReference type="PANTHER" id="PTHR11085">
    <property type="entry name" value="NAD-DEPENDENT PROTEIN DEACYLASE SIRTUIN-5, MITOCHONDRIAL-RELATED"/>
    <property type="match status" value="1"/>
</dbReference>
<evidence type="ECO:0000313" key="6">
    <source>
        <dbReference type="Proteomes" id="UP000009168"/>
    </source>
</evidence>
<dbReference type="KEGG" id="tet:TTHERM_00859330"/>
<dbReference type="Gene3D" id="3.40.50.1220">
    <property type="entry name" value="TPP-binding domain"/>
    <property type="match status" value="1"/>
</dbReference>
<dbReference type="Proteomes" id="UP000009168">
    <property type="component" value="Unassembled WGS sequence"/>
</dbReference>